<dbReference type="Gene3D" id="3.40.1090.10">
    <property type="entry name" value="Cytosolic phospholipase A2 catalytic domain"/>
    <property type="match status" value="2"/>
</dbReference>
<gene>
    <name evidence="6" type="ORF">BN863_26530</name>
</gene>
<dbReference type="eggNOG" id="COG1752">
    <property type="taxonomic scope" value="Bacteria"/>
</dbReference>
<dbReference type="STRING" id="1347342.BN863_26530"/>
<evidence type="ECO:0000313" key="6">
    <source>
        <dbReference type="EMBL" id="CDF80365.1"/>
    </source>
</evidence>
<evidence type="ECO:0000256" key="4">
    <source>
        <dbReference type="PROSITE-ProRule" id="PRU01161"/>
    </source>
</evidence>
<keyword evidence="3 4" id="KW-0443">Lipid metabolism</keyword>
<proteinExistence type="predicted"/>
<evidence type="ECO:0000256" key="3">
    <source>
        <dbReference type="ARBA" id="ARBA00023098"/>
    </source>
</evidence>
<dbReference type="HOGENOM" id="CLU_047251_0_1_10"/>
<feature type="short sequence motif" description="GXGXXG" evidence="4">
    <location>
        <begin position="20"/>
        <end position="25"/>
    </location>
</feature>
<evidence type="ECO:0000256" key="1">
    <source>
        <dbReference type="ARBA" id="ARBA00022801"/>
    </source>
</evidence>
<keyword evidence="7" id="KW-1185">Reference proteome</keyword>
<dbReference type="RefSeq" id="WP_051774813.1">
    <property type="nucleotide sequence ID" value="NZ_HG315671.1"/>
</dbReference>
<dbReference type="InterPro" id="IPR016035">
    <property type="entry name" value="Acyl_Trfase/lysoPLipase"/>
</dbReference>
<dbReference type="OrthoDB" id="9770965at2"/>
<dbReference type="SUPFAM" id="SSF52151">
    <property type="entry name" value="FabD/lysophospholipase-like"/>
    <property type="match status" value="1"/>
</dbReference>
<evidence type="ECO:0000259" key="5">
    <source>
        <dbReference type="PROSITE" id="PS51635"/>
    </source>
</evidence>
<keyword evidence="1 4" id="KW-0378">Hydrolase</keyword>
<name>T2KNR4_FORAG</name>
<feature type="active site" description="Nucleophile" evidence="4">
    <location>
        <position position="49"/>
    </location>
</feature>
<sequence>MILKASTWNRKKKLGLVLSGGGYRGVSHIGVLKAMEELGIKPDYISGTSSGAIVGSLYAAGNHWQDILDFFIKIELFSFNNFTLRKPGLFDGNKLALQLSAFFKENNFESLEIPMYIATTDLLEGTTRYFSEGILTAPIIASSSVPGMFTPIDFNGYLLCDGGVTNNFPIEPIQDLCDKIIGVYLNPLPEMTRKDLRTTKSVINRSYSISGLAVCESKFKDCDVLISPKEIGNCEAFTKTHIDLLFKLGYEDALEKLSHLEF</sequence>
<protein>
    <submittedName>
        <fullName evidence="6">Patatin-like phospholipase</fullName>
    </submittedName>
</protein>
<dbReference type="EMBL" id="HG315671">
    <property type="protein sequence ID" value="CDF80365.1"/>
    <property type="molecule type" value="Genomic_DNA"/>
</dbReference>
<dbReference type="GO" id="GO:0016042">
    <property type="term" value="P:lipid catabolic process"/>
    <property type="evidence" value="ECO:0007669"/>
    <property type="project" value="UniProtKB-UniRule"/>
</dbReference>
<feature type="short sequence motif" description="DGA/G" evidence="4">
    <location>
        <begin position="161"/>
        <end position="163"/>
    </location>
</feature>
<dbReference type="AlphaFoldDB" id="T2KNR4"/>
<dbReference type="Pfam" id="PF01734">
    <property type="entry name" value="Patatin"/>
    <property type="match status" value="1"/>
</dbReference>
<dbReference type="PATRIC" id="fig|1347342.6.peg.2669"/>
<dbReference type="InterPro" id="IPR050301">
    <property type="entry name" value="NTE"/>
</dbReference>
<feature type="domain" description="PNPLA" evidence="5">
    <location>
        <begin position="16"/>
        <end position="174"/>
    </location>
</feature>
<accession>T2KNR4</accession>
<keyword evidence="2 4" id="KW-0442">Lipid degradation</keyword>
<dbReference type="GO" id="GO:0016787">
    <property type="term" value="F:hydrolase activity"/>
    <property type="evidence" value="ECO:0007669"/>
    <property type="project" value="UniProtKB-UniRule"/>
</dbReference>
<dbReference type="InterPro" id="IPR002641">
    <property type="entry name" value="PNPLA_dom"/>
</dbReference>
<organism evidence="6 7">
    <name type="scientific">Formosa agariphila (strain DSM 15362 / KCTC 12365 / LMG 23005 / KMM 3901 / M-2Alg 35-1)</name>
    <dbReference type="NCBI Taxonomy" id="1347342"/>
    <lineage>
        <taxon>Bacteria</taxon>
        <taxon>Pseudomonadati</taxon>
        <taxon>Bacteroidota</taxon>
        <taxon>Flavobacteriia</taxon>
        <taxon>Flavobacteriales</taxon>
        <taxon>Flavobacteriaceae</taxon>
        <taxon>Formosa</taxon>
    </lineage>
</organism>
<dbReference type="PROSITE" id="PS51635">
    <property type="entry name" value="PNPLA"/>
    <property type="match status" value="1"/>
</dbReference>
<evidence type="ECO:0000313" key="7">
    <source>
        <dbReference type="Proteomes" id="UP000016160"/>
    </source>
</evidence>
<dbReference type="Proteomes" id="UP000016160">
    <property type="component" value="Chromosome"/>
</dbReference>
<dbReference type="PANTHER" id="PTHR14226">
    <property type="entry name" value="NEUROPATHY TARGET ESTERASE/SWISS CHEESE D.MELANOGASTER"/>
    <property type="match status" value="1"/>
</dbReference>
<feature type="short sequence motif" description="GXSXG" evidence="4">
    <location>
        <begin position="47"/>
        <end position="51"/>
    </location>
</feature>
<dbReference type="CDD" id="cd07205">
    <property type="entry name" value="Pat_PNPLA6_PNPLA7_NTE1_like"/>
    <property type="match status" value="1"/>
</dbReference>
<feature type="active site" description="Proton acceptor" evidence="4">
    <location>
        <position position="161"/>
    </location>
</feature>
<dbReference type="PANTHER" id="PTHR14226:SF29">
    <property type="entry name" value="NEUROPATHY TARGET ESTERASE SWS"/>
    <property type="match status" value="1"/>
</dbReference>
<evidence type="ECO:0000256" key="2">
    <source>
        <dbReference type="ARBA" id="ARBA00022963"/>
    </source>
</evidence>
<reference evidence="6 7" key="1">
    <citation type="journal article" date="2013" name="Appl. Environ. Microbiol.">
        <title>The genome of the alga-associated marine flavobacterium Formosa agariphila KMM 3901T reveals a broad potential for degradation of algal polysaccharides.</title>
        <authorList>
            <person name="Mann A.J."/>
            <person name="Hahnke R.L."/>
            <person name="Huang S."/>
            <person name="Werner J."/>
            <person name="Xing P."/>
            <person name="Barbeyron T."/>
            <person name="Huettel B."/>
            <person name="Stueber K."/>
            <person name="Reinhardt R."/>
            <person name="Harder J."/>
            <person name="Gloeckner F.O."/>
            <person name="Amann R.I."/>
            <person name="Teeling H."/>
        </authorList>
    </citation>
    <scope>NUCLEOTIDE SEQUENCE [LARGE SCALE GENOMIC DNA]</scope>
    <source>
        <strain evidence="7">DSM 15362 / KCTC 12365 / LMG 23005 / KMM 3901</strain>
    </source>
</reference>